<dbReference type="SUPFAM" id="SSF52047">
    <property type="entry name" value="RNI-like"/>
    <property type="match status" value="1"/>
</dbReference>
<dbReference type="InterPro" id="IPR032675">
    <property type="entry name" value="LRR_dom_sf"/>
</dbReference>
<dbReference type="AlphaFoldDB" id="A0A9P6D7P7"/>
<accession>A0A9P6D7P7</accession>
<name>A0A9P6D7P7_PLEER</name>
<protein>
    <recommendedName>
        <fullName evidence="3">F-box domain-containing protein</fullName>
    </recommendedName>
</protein>
<sequence>MAHALIHVLPPETLSEIFLFCVPSDDFVRISNKHAPLVLTLVCSYWRRIAIASSQLWSSLLVHDKLPTDTFPLIDTWLTRSADRPLKLALMLYDGGEHRRSIAQGLLNRLVVHATRWQEIHLQLPRRTYAILFKRLKKKYQTKRRPLQLPFLETVTIHTSNDEGRGVGEMLCSVLQAAPRLRSLFWADFGCMSCTIDVLPQSAGLMELLLDMNLTVNQALRILSHCPQLRECTFGALRLCDAAPPPESPLLLPQLSSLTLHTCQDLSVLFDYVTLPALRSLSIQYAADNMEGHAFFTAWPVAEFAGMLWRSRCPLESLQLHAIGMDEWALIQSIQPVEHSLKRLRIRNFGPASVKDHLLHLWTNAPAIANTLDSSHPTSPLHSHSTSASASASPSTAAAFCPGLDILELHECIDASAGALAAMVASRTRTAALRTLADATPLRHVAVSGGCMADYRALWKMKKDGVLAHDLQMDLRSF</sequence>
<evidence type="ECO:0000313" key="2">
    <source>
        <dbReference type="Proteomes" id="UP000807025"/>
    </source>
</evidence>
<gene>
    <name evidence="1" type="ORF">BDN71DRAFT_1446771</name>
</gene>
<comment type="caution">
    <text evidence="1">The sequence shown here is derived from an EMBL/GenBank/DDBJ whole genome shotgun (WGS) entry which is preliminary data.</text>
</comment>
<proteinExistence type="predicted"/>
<evidence type="ECO:0000313" key="1">
    <source>
        <dbReference type="EMBL" id="KAF9496056.1"/>
    </source>
</evidence>
<dbReference type="Gene3D" id="3.80.10.10">
    <property type="entry name" value="Ribonuclease Inhibitor"/>
    <property type="match status" value="1"/>
</dbReference>
<evidence type="ECO:0008006" key="3">
    <source>
        <dbReference type="Google" id="ProtNLM"/>
    </source>
</evidence>
<dbReference type="Proteomes" id="UP000807025">
    <property type="component" value="Unassembled WGS sequence"/>
</dbReference>
<reference evidence="1" key="1">
    <citation type="submission" date="2020-11" db="EMBL/GenBank/DDBJ databases">
        <authorList>
            <consortium name="DOE Joint Genome Institute"/>
            <person name="Ahrendt S."/>
            <person name="Riley R."/>
            <person name="Andreopoulos W."/>
            <person name="Labutti K."/>
            <person name="Pangilinan J."/>
            <person name="Ruiz-Duenas F.J."/>
            <person name="Barrasa J.M."/>
            <person name="Sanchez-Garcia M."/>
            <person name="Camarero S."/>
            <person name="Miyauchi S."/>
            <person name="Serrano A."/>
            <person name="Linde D."/>
            <person name="Babiker R."/>
            <person name="Drula E."/>
            <person name="Ayuso-Fernandez I."/>
            <person name="Pacheco R."/>
            <person name="Padilla G."/>
            <person name="Ferreira P."/>
            <person name="Barriuso J."/>
            <person name="Kellner H."/>
            <person name="Castanera R."/>
            <person name="Alfaro M."/>
            <person name="Ramirez L."/>
            <person name="Pisabarro A.G."/>
            <person name="Kuo A."/>
            <person name="Tritt A."/>
            <person name="Lipzen A."/>
            <person name="He G."/>
            <person name="Yan M."/>
            <person name="Ng V."/>
            <person name="Cullen D."/>
            <person name="Martin F."/>
            <person name="Rosso M.-N."/>
            <person name="Henrissat B."/>
            <person name="Hibbett D."/>
            <person name="Martinez A.T."/>
            <person name="Grigoriev I.V."/>
        </authorList>
    </citation>
    <scope>NUCLEOTIDE SEQUENCE</scope>
    <source>
        <strain evidence="1">ATCC 90797</strain>
    </source>
</reference>
<organism evidence="1 2">
    <name type="scientific">Pleurotus eryngii</name>
    <name type="common">Boletus of the steppes</name>
    <dbReference type="NCBI Taxonomy" id="5323"/>
    <lineage>
        <taxon>Eukaryota</taxon>
        <taxon>Fungi</taxon>
        <taxon>Dikarya</taxon>
        <taxon>Basidiomycota</taxon>
        <taxon>Agaricomycotina</taxon>
        <taxon>Agaricomycetes</taxon>
        <taxon>Agaricomycetidae</taxon>
        <taxon>Agaricales</taxon>
        <taxon>Pleurotineae</taxon>
        <taxon>Pleurotaceae</taxon>
        <taxon>Pleurotus</taxon>
    </lineage>
</organism>
<dbReference type="Gene3D" id="1.20.1280.50">
    <property type="match status" value="1"/>
</dbReference>
<dbReference type="EMBL" id="MU154556">
    <property type="protein sequence ID" value="KAF9496056.1"/>
    <property type="molecule type" value="Genomic_DNA"/>
</dbReference>
<keyword evidence="2" id="KW-1185">Reference proteome</keyword>
<dbReference type="OrthoDB" id="2910853at2759"/>